<evidence type="ECO:0000256" key="2">
    <source>
        <dbReference type="ARBA" id="ARBA00022490"/>
    </source>
</evidence>
<evidence type="ECO:0000313" key="6">
    <source>
        <dbReference type="EnsemblProtists" id="PYU1_T000064"/>
    </source>
</evidence>
<dbReference type="GO" id="GO:0005524">
    <property type="term" value="F:ATP binding"/>
    <property type="evidence" value="ECO:0007669"/>
    <property type="project" value="UniProtKB-KW"/>
</dbReference>
<evidence type="ECO:0000256" key="3">
    <source>
        <dbReference type="ARBA" id="ARBA00022598"/>
    </source>
</evidence>
<dbReference type="STRING" id="431595.K3W523"/>
<dbReference type="VEuPathDB" id="FungiDB:PYU1_G000064"/>
<keyword evidence="5" id="KW-0067">ATP-binding</keyword>
<dbReference type="eggNOG" id="KOG2157">
    <property type="taxonomic scope" value="Eukaryota"/>
</dbReference>
<dbReference type="EnsemblProtists" id="PYU1_T000064">
    <property type="protein sequence ID" value="PYU1_T000064"/>
    <property type="gene ID" value="PYU1_G000064"/>
</dbReference>
<dbReference type="PROSITE" id="PS51221">
    <property type="entry name" value="TTL"/>
    <property type="match status" value="1"/>
</dbReference>
<evidence type="ECO:0000256" key="5">
    <source>
        <dbReference type="ARBA" id="ARBA00022840"/>
    </source>
</evidence>
<evidence type="ECO:0000256" key="4">
    <source>
        <dbReference type="ARBA" id="ARBA00022741"/>
    </source>
</evidence>
<dbReference type="InParanoid" id="K3W523"/>
<keyword evidence="2" id="KW-0963">Cytoplasm</keyword>
<dbReference type="GO" id="GO:0070736">
    <property type="term" value="F:protein-glycine ligase activity, initiating"/>
    <property type="evidence" value="ECO:0007669"/>
    <property type="project" value="TreeGrafter"/>
</dbReference>
<proteinExistence type="predicted"/>
<accession>K3W523</accession>
<keyword evidence="4" id="KW-0547">Nucleotide-binding</keyword>
<reference evidence="6" key="3">
    <citation type="submission" date="2015-02" db="UniProtKB">
        <authorList>
            <consortium name="EnsemblProtists"/>
        </authorList>
    </citation>
    <scope>IDENTIFICATION</scope>
    <source>
        <strain evidence="6">DAOM BR144</strain>
    </source>
</reference>
<dbReference type="GO" id="GO:0015630">
    <property type="term" value="C:microtubule cytoskeleton"/>
    <property type="evidence" value="ECO:0007669"/>
    <property type="project" value="TreeGrafter"/>
</dbReference>
<dbReference type="SUPFAM" id="SSF56059">
    <property type="entry name" value="Glutathione synthetase ATP-binding domain-like"/>
    <property type="match status" value="1"/>
</dbReference>
<dbReference type="HOGENOM" id="CLU_2089674_0_0_1"/>
<protein>
    <recommendedName>
        <fullName evidence="8">Tubulin--tyrosine ligase-like protein 9</fullName>
    </recommendedName>
</protein>
<evidence type="ECO:0000313" key="7">
    <source>
        <dbReference type="Proteomes" id="UP000019132"/>
    </source>
</evidence>
<sequence length="117" mass="13105">MSQAGYLEFVLINEHGRDVWNESIVPQMHHAIRVAIQSTVSKLTNVGRGFEWLGLDFLLDENYCVWLLEVNVSPDVSHSTDVTANLVPKATEDLLEHGIASPENGWIPLPDLVREAQ</sequence>
<keyword evidence="3" id="KW-0436">Ligase</keyword>
<reference evidence="7" key="2">
    <citation type="submission" date="2010-04" db="EMBL/GenBank/DDBJ databases">
        <authorList>
            <person name="Buell R."/>
            <person name="Hamilton J."/>
            <person name="Hostetler J."/>
        </authorList>
    </citation>
    <scope>NUCLEOTIDE SEQUENCE [LARGE SCALE GENOMIC DNA]</scope>
    <source>
        <strain evidence="7">DAOM:BR144</strain>
    </source>
</reference>
<evidence type="ECO:0000256" key="1">
    <source>
        <dbReference type="ARBA" id="ARBA00004496"/>
    </source>
</evidence>
<organism evidence="6 7">
    <name type="scientific">Globisporangium ultimum (strain ATCC 200006 / CBS 805.95 / DAOM BR144)</name>
    <name type="common">Pythium ultimum</name>
    <dbReference type="NCBI Taxonomy" id="431595"/>
    <lineage>
        <taxon>Eukaryota</taxon>
        <taxon>Sar</taxon>
        <taxon>Stramenopiles</taxon>
        <taxon>Oomycota</taxon>
        <taxon>Peronosporomycetes</taxon>
        <taxon>Pythiales</taxon>
        <taxon>Pythiaceae</taxon>
        <taxon>Globisporangium</taxon>
    </lineage>
</organism>
<dbReference type="PANTHER" id="PTHR45870">
    <property type="entry name" value="TUBULIN MONOGLYCYLASE TTLL3"/>
    <property type="match status" value="1"/>
</dbReference>
<dbReference type="Proteomes" id="UP000019132">
    <property type="component" value="Unassembled WGS sequence"/>
</dbReference>
<name>K3W523_GLOUD</name>
<dbReference type="Gene3D" id="3.30.470.20">
    <property type="entry name" value="ATP-grasp fold, B domain"/>
    <property type="match status" value="1"/>
</dbReference>
<dbReference type="Pfam" id="PF03133">
    <property type="entry name" value="TTL"/>
    <property type="match status" value="1"/>
</dbReference>
<reference evidence="7" key="1">
    <citation type="journal article" date="2010" name="Genome Biol.">
        <title>Genome sequence of the necrotrophic plant pathogen Pythium ultimum reveals original pathogenicity mechanisms and effector repertoire.</title>
        <authorList>
            <person name="Levesque C.A."/>
            <person name="Brouwer H."/>
            <person name="Cano L."/>
            <person name="Hamilton J.P."/>
            <person name="Holt C."/>
            <person name="Huitema E."/>
            <person name="Raffaele S."/>
            <person name="Robideau G.P."/>
            <person name="Thines M."/>
            <person name="Win J."/>
            <person name="Zerillo M.M."/>
            <person name="Beakes G.W."/>
            <person name="Boore J.L."/>
            <person name="Busam D."/>
            <person name="Dumas B."/>
            <person name="Ferriera S."/>
            <person name="Fuerstenberg S.I."/>
            <person name="Gachon C.M."/>
            <person name="Gaulin E."/>
            <person name="Govers F."/>
            <person name="Grenville-Briggs L."/>
            <person name="Horner N."/>
            <person name="Hostetler J."/>
            <person name="Jiang R.H."/>
            <person name="Johnson J."/>
            <person name="Krajaejun T."/>
            <person name="Lin H."/>
            <person name="Meijer H.J."/>
            <person name="Moore B."/>
            <person name="Morris P."/>
            <person name="Phuntmart V."/>
            <person name="Puiu D."/>
            <person name="Shetty J."/>
            <person name="Stajich J.E."/>
            <person name="Tripathy S."/>
            <person name="Wawra S."/>
            <person name="van West P."/>
            <person name="Whitty B.R."/>
            <person name="Coutinho P.M."/>
            <person name="Henrissat B."/>
            <person name="Martin F."/>
            <person name="Thomas P.D."/>
            <person name="Tyler B.M."/>
            <person name="De Vries R.P."/>
            <person name="Kamoun S."/>
            <person name="Yandell M."/>
            <person name="Tisserat N."/>
            <person name="Buell C.R."/>
        </authorList>
    </citation>
    <scope>NUCLEOTIDE SEQUENCE</scope>
    <source>
        <strain evidence="7">DAOM:BR144</strain>
    </source>
</reference>
<dbReference type="EMBL" id="GL376636">
    <property type="status" value="NOT_ANNOTATED_CDS"/>
    <property type="molecule type" value="Genomic_DNA"/>
</dbReference>
<dbReference type="GO" id="GO:0005737">
    <property type="term" value="C:cytoplasm"/>
    <property type="evidence" value="ECO:0007669"/>
    <property type="project" value="UniProtKB-SubCell"/>
</dbReference>
<keyword evidence="7" id="KW-1185">Reference proteome</keyword>
<dbReference type="InterPro" id="IPR004344">
    <property type="entry name" value="TTL/TTLL_fam"/>
</dbReference>
<dbReference type="InterPro" id="IPR051437">
    <property type="entry name" value="TTLL_monoglycylase"/>
</dbReference>
<comment type="subcellular location">
    <subcellularLocation>
        <location evidence="1">Cytoplasm</location>
    </subcellularLocation>
</comment>
<dbReference type="PANTHER" id="PTHR45870:SF2">
    <property type="entry name" value="TUBULIN MONOGLYCYLASE TTLL3"/>
    <property type="match status" value="1"/>
</dbReference>
<evidence type="ECO:0008006" key="8">
    <source>
        <dbReference type="Google" id="ProtNLM"/>
    </source>
</evidence>
<dbReference type="AlphaFoldDB" id="K3W523"/>